<accession>A0A9W4WRY3</accession>
<evidence type="ECO:0000256" key="1">
    <source>
        <dbReference type="SAM" id="Coils"/>
    </source>
</evidence>
<proteinExistence type="predicted"/>
<sequence>MTCTHISQSRIKLNDLVGKLRDSSSLVYEEIGPLADPTIEEKIDEVDNLLNSCNCYANEISKGVGESKRRNDLIDAHREERKNLNAQIEGIKSEYKEIINNQNSLIESERRENSIVKRENSDLQRLLGLSEGQVRQLEVQLTDKSNELNQNKQALERLRQAFQDLLVSNATYQTEARVVRENLD</sequence>
<dbReference type="Proteomes" id="UP001153678">
    <property type="component" value="Unassembled WGS sequence"/>
</dbReference>
<feature type="coiled-coil region" evidence="1">
    <location>
        <begin position="74"/>
        <end position="165"/>
    </location>
</feature>
<evidence type="ECO:0000313" key="3">
    <source>
        <dbReference type="Proteomes" id="UP001153678"/>
    </source>
</evidence>
<dbReference type="EMBL" id="CAMKVN010000413">
    <property type="protein sequence ID" value="CAI2167660.1"/>
    <property type="molecule type" value="Genomic_DNA"/>
</dbReference>
<keyword evidence="1" id="KW-0175">Coiled coil</keyword>
<protein>
    <submittedName>
        <fullName evidence="2">18433_t:CDS:1</fullName>
    </submittedName>
</protein>
<name>A0A9W4WRY3_9GLOM</name>
<dbReference type="AlphaFoldDB" id="A0A9W4WRY3"/>
<comment type="caution">
    <text evidence="2">The sequence shown here is derived from an EMBL/GenBank/DDBJ whole genome shotgun (WGS) entry which is preliminary data.</text>
</comment>
<organism evidence="2 3">
    <name type="scientific">Funneliformis geosporum</name>
    <dbReference type="NCBI Taxonomy" id="1117311"/>
    <lineage>
        <taxon>Eukaryota</taxon>
        <taxon>Fungi</taxon>
        <taxon>Fungi incertae sedis</taxon>
        <taxon>Mucoromycota</taxon>
        <taxon>Glomeromycotina</taxon>
        <taxon>Glomeromycetes</taxon>
        <taxon>Glomerales</taxon>
        <taxon>Glomeraceae</taxon>
        <taxon>Funneliformis</taxon>
    </lineage>
</organism>
<keyword evidence="3" id="KW-1185">Reference proteome</keyword>
<evidence type="ECO:0000313" key="2">
    <source>
        <dbReference type="EMBL" id="CAI2167660.1"/>
    </source>
</evidence>
<reference evidence="2" key="1">
    <citation type="submission" date="2022-08" db="EMBL/GenBank/DDBJ databases">
        <authorList>
            <person name="Kallberg Y."/>
            <person name="Tangrot J."/>
            <person name="Rosling A."/>
        </authorList>
    </citation>
    <scope>NUCLEOTIDE SEQUENCE</scope>
    <source>
        <strain evidence="2">Wild A</strain>
    </source>
</reference>
<dbReference type="OrthoDB" id="10406196at2759"/>
<gene>
    <name evidence="2" type="ORF">FWILDA_LOCUS3186</name>
</gene>